<feature type="binding site" evidence="13">
    <location>
        <position position="253"/>
    </location>
    <ligand>
        <name>Ca(2+)</name>
        <dbReference type="ChEBI" id="CHEBI:29108"/>
        <label>3</label>
    </ligand>
</feature>
<keyword evidence="8 13" id="KW-0106">Calcium</keyword>
<dbReference type="GO" id="GO:0031012">
    <property type="term" value="C:extracellular matrix"/>
    <property type="evidence" value="ECO:0007669"/>
    <property type="project" value="InterPro"/>
</dbReference>
<feature type="binding site" evidence="13">
    <location>
        <position position="271"/>
    </location>
    <ligand>
        <name>Zn(2+)</name>
        <dbReference type="ChEBI" id="CHEBI:29105"/>
        <label>2</label>
        <note>catalytic</note>
    </ligand>
</feature>
<keyword evidence="10" id="KW-0865">Zymogen</keyword>
<feature type="binding site" evidence="13">
    <location>
        <position position="220"/>
    </location>
    <ligand>
        <name>Zn(2+)</name>
        <dbReference type="ChEBI" id="CHEBI:29105"/>
        <label>1</label>
    </ligand>
</feature>
<feature type="binding site" evidence="13">
    <location>
        <position position="339"/>
    </location>
    <ligand>
        <name>Ca(2+)</name>
        <dbReference type="ChEBI" id="CHEBI:29108"/>
        <label>5</label>
    </ligand>
</feature>
<dbReference type="GO" id="GO:0004222">
    <property type="term" value="F:metalloendopeptidase activity"/>
    <property type="evidence" value="ECO:0007669"/>
    <property type="project" value="InterPro"/>
</dbReference>
<dbReference type="PRINTS" id="PR00138">
    <property type="entry name" value="MATRIXIN"/>
</dbReference>
<dbReference type="PANTHER" id="PTHR10201">
    <property type="entry name" value="MATRIX METALLOPROTEINASE"/>
    <property type="match status" value="1"/>
</dbReference>
<dbReference type="PANTHER" id="PTHR10201:SF291">
    <property type="entry name" value="MATRIX METALLOPROTEINASE 1, ISOFORM C-RELATED"/>
    <property type="match status" value="1"/>
</dbReference>
<feature type="binding site" evidence="13">
    <location>
        <position position="385"/>
    </location>
    <ligand>
        <name>Ca(2+)</name>
        <dbReference type="ChEBI" id="CHEBI:29108"/>
        <label>5</label>
    </ligand>
</feature>
<dbReference type="InterPro" id="IPR002477">
    <property type="entry name" value="Peptidoglycan-bd-like"/>
</dbReference>
<dbReference type="InterPro" id="IPR024079">
    <property type="entry name" value="MetalloPept_cat_dom_sf"/>
</dbReference>
<evidence type="ECO:0000256" key="2">
    <source>
        <dbReference type="ARBA" id="ARBA00022670"/>
    </source>
</evidence>
<feature type="binding site" evidence="13">
    <location>
        <position position="227"/>
    </location>
    <ligand>
        <name>Ca(2+)</name>
        <dbReference type="ChEBI" id="CHEBI:29108"/>
        <label>3</label>
    </ligand>
</feature>
<evidence type="ECO:0000256" key="14">
    <source>
        <dbReference type="PROSITE-ProRule" id="PRU01011"/>
    </source>
</evidence>
<feature type="binding site" evidence="13">
    <location>
        <position position="235"/>
    </location>
    <ligand>
        <name>Zn(2+)</name>
        <dbReference type="ChEBI" id="CHEBI:29105"/>
        <label>1</label>
    </ligand>
</feature>
<dbReference type="Gene3D" id="2.110.10.10">
    <property type="entry name" value="Hemopexin-like domain"/>
    <property type="match status" value="1"/>
</dbReference>
<dbReference type="EMBL" id="JAWJWE010000001">
    <property type="protein sequence ID" value="KAK6644651.1"/>
    <property type="molecule type" value="Genomic_DNA"/>
</dbReference>
<evidence type="ECO:0000256" key="13">
    <source>
        <dbReference type="PIRSR" id="PIRSR621190-2"/>
    </source>
</evidence>
<dbReference type="Pfam" id="PF00413">
    <property type="entry name" value="Peptidase_M10"/>
    <property type="match status" value="2"/>
</dbReference>
<feature type="binding site" evidence="13">
    <location>
        <position position="222"/>
    </location>
    <ligand>
        <name>Zn(2+)</name>
        <dbReference type="ChEBI" id="CHEBI:29105"/>
        <label>1</label>
    </ligand>
</feature>
<evidence type="ECO:0000256" key="4">
    <source>
        <dbReference type="ARBA" id="ARBA00022729"/>
    </source>
</evidence>
<dbReference type="AlphaFoldDB" id="A0AAN8XR78"/>
<feature type="binding site" evidence="13">
    <location>
        <position position="248"/>
    </location>
    <ligand>
        <name>Zn(2+)</name>
        <dbReference type="ChEBI" id="CHEBI:29105"/>
        <label>1</label>
    </ligand>
</feature>
<evidence type="ECO:0000259" key="15">
    <source>
        <dbReference type="SMART" id="SM00235"/>
    </source>
</evidence>
<dbReference type="Pfam" id="PF01471">
    <property type="entry name" value="PG_binding_1"/>
    <property type="match status" value="1"/>
</dbReference>
<feature type="binding site" description="in inhibited form" evidence="13">
    <location>
        <position position="133"/>
    </location>
    <ligand>
        <name>Zn(2+)</name>
        <dbReference type="ChEBI" id="CHEBI:29105"/>
        <label>2</label>
        <note>catalytic</note>
    </ligand>
</feature>
<evidence type="ECO:0000256" key="8">
    <source>
        <dbReference type="ARBA" id="ARBA00022837"/>
    </source>
</evidence>
<dbReference type="FunFam" id="3.40.390.10:FF:000068">
    <property type="entry name" value="Predicted protein"/>
    <property type="match status" value="1"/>
</dbReference>
<comment type="cofactor">
    <cofactor evidence="13">
        <name>Zn(2+)</name>
        <dbReference type="ChEBI" id="CHEBI:29105"/>
    </cofactor>
    <text evidence="13">Binds 2 Zn(2+) ions per subunit.</text>
</comment>
<dbReference type="GO" id="GO:0030198">
    <property type="term" value="P:extracellular matrix organization"/>
    <property type="evidence" value="ECO:0007669"/>
    <property type="project" value="TreeGrafter"/>
</dbReference>
<keyword evidence="5" id="KW-0677">Repeat</keyword>
<dbReference type="SUPFAM" id="SSF50923">
    <property type="entry name" value="Hemopexin-like domain"/>
    <property type="match status" value="1"/>
</dbReference>
<dbReference type="InterPro" id="IPR006026">
    <property type="entry name" value="Peptidase_Metallo"/>
</dbReference>
<dbReference type="InterPro" id="IPR036365">
    <property type="entry name" value="PGBD-like_sf"/>
</dbReference>
<feature type="binding site" evidence="13">
    <location>
        <position position="253"/>
    </location>
    <ligand>
        <name>Ca(2+)</name>
        <dbReference type="ChEBI" id="CHEBI:29108"/>
        <label>1</label>
    </ligand>
</feature>
<dbReference type="Pfam" id="PF00045">
    <property type="entry name" value="Hemopexin"/>
    <property type="match status" value="1"/>
</dbReference>
<evidence type="ECO:0000313" key="17">
    <source>
        <dbReference type="Proteomes" id="UP001372834"/>
    </source>
</evidence>
<feature type="binding site" evidence="13">
    <location>
        <position position="281"/>
    </location>
    <ligand>
        <name>Zn(2+)</name>
        <dbReference type="ChEBI" id="CHEBI:29105"/>
        <label>2</label>
        <note>catalytic</note>
    </ligand>
</feature>
<dbReference type="InterPro" id="IPR036375">
    <property type="entry name" value="Hemopexin-like_dom_sf"/>
</dbReference>
<keyword evidence="4" id="KW-0732">Signal</keyword>
<proteinExistence type="inferred from homology"/>
<comment type="caution">
    <text evidence="16">The sequence shown here is derived from an EMBL/GenBank/DDBJ whole genome shotgun (WGS) entry which is preliminary data.</text>
</comment>
<keyword evidence="9" id="KW-0482">Metalloprotease</keyword>
<organism evidence="16 17">
    <name type="scientific">Polyplax serrata</name>
    <name type="common">Common mouse louse</name>
    <dbReference type="NCBI Taxonomy" id="468196"/>
    <lineage>
        <taxon>Eukaryota</taxon>
        <taxon>Metazoa</taxon>
        <taxon>Ecdysozoa</taxon>
        <taxon>Arthropoda</taxon>
        <taxon>Hexapoda</taxon>
        <taxon>Insecta</taxon>
        <taxon>Pterygota</taxon>
        <taxon>Neoptera</taxon>
        <taxon>Paraneoptera</taxon>
        <taxon>Psocodea</taxon>
        <taxon>Troctomorpha</taxon>
        <taxon>Phthiraptera</taxon>
        <taxon>Anoplura</taxon>
        <taxon>Polyplacidae</taxon>
        <taxon>Polyplax</taxon>
    </lineage>
</organism>
<sequence>MFSGKQGTYYHGDSEPFDGPGGSLAHAFIPGSYMQGHVHFDHDKTWTYQSYAGWLSLQRLSAGIELSGERDETKVYLSKYGYLPSKYLNPTLGNLLSKETFTEGLKDYQEFFGLNATGVLDEATARMMRMPRCGVPDKVYRPRGRRRRFAYADKSHSWNHTDLTYYFHNYSKKLGLSLSKEQVQADIKVALDHWANASFLTFTKTKRRGDMKLLWGTYSHGDRAPFDGPGGTLAHAFAPGSKLAGDTHFDDSETWTHDEFAGANLIQVATHEFGHALGLSHSKVKNAVMYPSYNSYKPLFKLEQDDIKGIQSLYGQFVTREKTKSFSELCLNYEKINAILTDGHRKTYIFKDQYFWELDDEGLSSGYPQKTSLYWPEAPYPLDAALNYDNLTYFFKASTKRGDVRIAVTQILKLWCSHSQDKKCWCYRDKSLVSGFPKYISKVFKGMPTKIDAAIVWKKGLYFFKGKKCYKQGGGVFNTGKSISKKWYGLPDDVTAAFVSNQNNYIFVKKRQYFKLDAKTGAVEKNKRMPYPRNFRDWWLNCGDRPRRLDQYE</sequence>
<feature type="domain" description="Peptidase metallopeptidase" evidence="15">
    <location>
        <begin position="154"/>
        <end position="316"/>
    </location>
</feature>
<feature type="repeat" description="Hemopexin" evidence="14">
    <location>
        <begin position="448"/>
        <end position="490"/>
    </location>
</feature>
<dbReference type="InterPro" id="IPR033739">
    <property type="entry name" value="M10A_MMP"/>
</dbReference>
<dbReference type="SMART" id="SM00120">
    <property type="entry name" value="HX"/>
    <property type="match status" value="3"/>
</dbReference>
<evidence type="ECO:0000256" key="1">
    <source>
        <dbReference type="ARBA" id="ARBA00010370"/>
    </source>
</evidence>
<feature type="binding site" evidence="13">
    <location>
        <position position="289"/>
    </location>
    <ligand>
        <name>Zn(2+)</name>
        <dbReference type="ChEBI" id="CHEBI:29105"/>
        <label>2</label>
        <note>catalytic</note>
    </ligand>
</feature>
<dbReference type="CDD" id="cd00094">
    <property type="entry name" value="HX"/>
    <property type="match status" value="1"/>
</dbReference>
<dbReference type="GO" id="GO:0030574">
    <property type="term" value="P:collagen catabolic process"/>
    <property type="evidence" value="ECO:0007669"/>
    <property type="project" value="TreeGrafter"/>
</dbReference>
<keyword evidence="7 13" id="KW-0862">Zinc</keyword>
<feature type="active site" evidence="12">
    <location>
        <position position="272"/>
    </location>
</feature>
<keyword evidence="6" id="KW-0378">Hydrolase</keyword>
<evidence type="ECO:0000313" key="16">
    <source>
        <dbReference type="EMBL" id="KAK6644651.1"/>
    </source>
</evidence>
<dbReference type="PROSITE" id="PS51642">
    <property type="entry name" value="HEMOPEXIN_2"/>
    <property type="match status" value="3"/>
</dbReference>
<feature type="binding site" evidence="13">
    <location>
        <position position="246"/>
    </location>
    <ligand>
        <name>Ca(2+)</name>
        <dbReference type="ChEBI" id="CHEBI:29108"/>
        <label>2</label>
    </ligand>
</feature>
<evidence type="ECO:0000256" key="10">
    <source>
        <dbReference type="ARBA" id="ARBA00023145"/>
    </source>
</evidence>
<comment type="cofactor">
    <cofactor evidence="13">
        <name>Ca(2+)</name>
        <dbReference type="ChEBI" id="CHEBI:29108"/>
    </cofactor>
    <text evidence="13">Can bind about 5 Ca(2+) ions per subunit.</text>
</comment>
<dbReference type="GO" id="GO:0005615">
    <property type="term" value="C:extracellular space"/>
    <property type="evidence" value="ECO:0007669"/>
    <property type="project" value="TreeGrafter"/>
</dbReference>
<protein>
    <recommendedName>
        <fullName evidence="15">Peptidase metallopeptidase domain-containing protein</fullName>
    </recommendedName>
</protein>
<dbReference type="Proteomes" id="UP001372834">
    <property type="component" value="Unassembled WGS sequence"/>
</dbReference>
<evidence type="ECO:0000256" key="11">
    <source>
        <dbReference type="ARBA" id="ARBA00023157"/>
    </source>
</evidence>
<dbReference type="SMART" id="SM00235">
    <property type="entry name" value="ZnMc"/>
    <property type="match status" value="1"/>
</dbReference>
<dbReference type="GO" id="GO:0006508">
    <property type="term" value="P:proteolysis"/>
    <property type="evidence" value="ECO:0007669"/>
    <property type="project" value="UniProtKB-KW"/>
</dbReference>
<gene>
    <name evidence="16" type="ORF">RUM43_000919</name>
</gene>
<dbReference type="InterPro" id="IPR018486">
    <property type="entry name" value="Hemopexin_CS"/>
</dbReference>
<dbReference type="SUPFAM" id="SSF55486">
    <property type="entry name" value="Metalloproteases ('zincins'), catalytic domain"/>
    <property type="match status" value="2"/>
</dbReference>
<dbReference type="InterPro" id="IPR001818">
    <property type="entry name" value="Pept_M10_metallopeptidase"/>
</dbReference>
<evidence type="ECO:0000256" key="12">
    <source>
        <dbReference type="PIRSR" id="PIRSR621190-1"/>
    </source>
</evidence>
<evidence type="ECO:0000256" key="5">
    <source>
        <dbReference type="ARBA" id="ARBA00022737"/>
    </source>
</evidence>
<name>A0AAN8XR78_POLSC</name>
<feature type="binding site" evidence="13">
    <location>
        <position position="454"/>
    </location>
    <ligand>
        <name>Ca(2+)</name>
        <dbReference type="ChEBI" id="CHEBI:29108"/>
        <label>5</label>
    </ligand>
</feature>
<evidence type="ECO:0000256" key="9">
    <source>
        <dbReference type="ARBA" id="ARBA00023049"/>
    </source>
</evidence>
<comment type="similarity">
    <text evidence="1">Belongs to the peptidase M10A family.</text>
</comment>
<dbReference type="CDD" id="cd04278">
    <property type="entry name" value="ZnMc_MMP"/>
    <property type="match status" value="1"/>
</dbReference>
<feature type="binding site" evidence="13">
    <location>
        <position position="251"/>
    </location>
    <ligand>
        <name>Ca(2+)</name>
        <dbReference type="ChEBI" id="CHEBI:29108"/>
        <label>1</label>
    </ligand>
</feature>
<dbReference type="InterPro" id="IPR000585">
    <property type="entry name" value="Hemopexin-like_dom"/>
</dbReference>
<dbReference type="GO" id="GO:0008270">
    <property type="term" value="F:zinc ion binding"/>
    <property type="evidence" value="ECO:0007669"/>
    <property type="project" value="InterPro"/>
</dbReference>
<keyword evidence="2" id="KW-0645">Protease</keyword>
<feature type="binding site" evidence="13">
    <location>
        <position position="250"/>
    </location>
    <ligand>
        <name>Ca(2+)</name>
        <dbReference type="ChEBI" id="CHEBI:29108"/>
        <label>3</label>
    </ligand>
</feature>
<evidence type="ECO:0000256" key="7">
    <source>
        <dbReference type="ARBA" id="ARBA00022833"/>
    </source>
</evidence>
<evidence type="ECO:0000256" key="6">
    <source>
        <dbReference type="ARBA" id="ARBA00022801"/>
    </source>
</evidence>
<keyword evidence="3 13" id="KW-0479">Metal-binding</keyword>
<dbReference type="SUPFAM" id="SSF47090">
    <property type="entry name" value="PGBD-like"/>
    <property type="match status" value="1"/>
</dbReference>
<keyword evidence="11" id="KW-1015">Disulfide bond</keyword>
<reference evidence="16 17" key="1">
    <citation type="submission" date="2023-10" db="EMBL/GenBank/DDBJ databases">
        <title>Genomes of two closely related lineages of the louse Polyplax serrata with different host specificities.</title>
        <authorList>
            <person name="Martinu J."/>
            <person name="Tarabai H."/>
            <person name="Stefka J."/>
            <person name="Hypsa V."/>
        </authorList>
    </citation>
    <scope>NUCLEOTIDE SEQUENCE [LARGE SCALE GENOMIC DNA]</scope>
    <source>
        <strain evidence="16">HR10_N</strain>
    </source>
</reference>
<feature type="binding site" evidence="13">
    <location>
        <position position="275"/>
    </location>
    <ligand>
        <name>Zn(2+)</name>
        <dbReference type="ChEBI" id="CHEBI:29105"/>
        <label>2</label>
        <note>catalytic</note>
    </ligand>
</feature>
<dbReference type="InterPro" id="IPR018487">
    <property type="entry name" value="Hemopexin-like_repeat"/>
</dbReference>
<feature type="repeat" description="Hemopexin" evidence="14">
    <location>
        <begin position="491"/>
        <end position="542"/>
    </location>
</feature>
<feature type="binding site" evidence="13">
    <location>
        <position position="228"/>
    </location>
    <ligand>
        <name>Ca(2+)</name>
        <dbReference type="ChEBI" id="CHEBI:29108"/>
        <label>3</label>
    </ligand>
</feature>
<accession>A0AAN8XR78</accession>
<feature type="binding site" evidence="13">
    <location>
        <position position="383"/>
    </location>
    <ligand>
        <name>Ca(2+)</name>
        <dbReference type="ChEBI" id="CHEBI:29108"/>
        <label>4</label>
    </ligand>
</feature>
<evidence type="ECO:0000256" key="3">
    <source>
        <dbReference type="ARBA" id="ARBA00022723"/>
    </source>
</evidence>
<dbReference type="PROSITE" id="PS00024">
    <property type="entry name" value="HEMOPEXIN"/>
    <property type="match status" value="1"/>
</dbReference>
<feature type="binding site" evidence="13">
    <location>
        <position position="210"/>
    </location>
    <ligand>
        <name>Ca(2+)</name>
        <dbReference type="ChEBI" id="CHEBI:29108"/>
        <label>2</label>
    </ligand>
</feature>
<dbReference type="Gene3D" id="3.40.390.10">
    <property type="entry name" value="Collagenase (Catalytic Domain)"/>
    <property type="match status" value="2"/>
</dbReference>
<dbReference type="InterPro" id="IPR021190">
    <property type="entry name" value="Pept_M10A"/>
</dbReference>
<feature type="repeat" description="Hemopexin" evidence="14">
    <location>
        <begin position="333"/>
        <end position="378"/>
    </location>
</feature>